<gene>
    <name evidence="1" type="ORF">T07_11688</name>
</gene>
<dbReference type="Proteomes" id="UP000054630">
    <property type="component" value="Unassembled WGS sequence"/>
</dbReference>
<protein>
    <submittedName>
        <fullName evidence="1">Uncharacterized protein</fullName>
    </submittedName>
</protein>
<accession>A0A0V0RVQ6</accession>
<evidence type="ECO:0000313" key="2">
    <source>
        <dbReference type="Proteomes" id="UP000054630"/>
    </source>
</evidence>
<dbReference type="AlphaFoldDB" id="A0A0V0RVQ6"/>
<reference evidence="1 2" key="1">
    <citation type="submission" date="2015-01" db="EMBL/GenBank/DDBJ databases">
        <title>Evolution of Trichinella species and genotypes.</title>
        <authorList>
            <person name="Korhonen P.K."/>
            <person name="Edoardo P."/>
            <person name="Giuseppe L.R."/>
            <person name="Gasser R.B."/>
        </authorList>
    </citation>
    <scope>NUCLEOTIDE SEQUENCE [LARGE SCALE GENOMIC DNA]</scope>
    <source>
        <strain evidence="1">ISS37</strain>
    </source>
</reference>
<keyword evidence="2" id="KW-1185">Reference proteome</keyword>
<dbReference type="EMBL" id="JYDL01000074">
    <property type="protein sequence ID" value="KRX18330.1"/>
    <property type="molecule type" value="Genomic_DNA"/>
</dbReference>
<comment type="caution">
    <text evidence="1">The sequence shown here is derived from an EMBL/GenBank/DDBJ whole genome shotgun (WGS) entry which is preliminary data.</text>
</comment>
<sequence length="54" mass="6123">MLEIQVNLKNWEATEVSLNGVDKYLFIVYGKGQQPSLREKLEAILVTGKRAAFI</sequence>
<name>A0A0V0RVQ6_9BILA</name>
<proteinExistence type="predicted"/>
<dbReference type="OrthoDB" id="10556455at2759"/>
<organism evidence="1 2">
    <name type="scientific">Trichinella nelsoni</name>
    <dbReference type="NCBI Taxonomy" id="6336"/>
    <lineage>
        <taxon>Eukaryota</taxon>
        <taxon>Metazoa</taxon>
        <taxon>Ecdysozoa</taxon>
        <taxon>Nematoda</taxon>
        <taxon>Enoplea</taxon>
        <taxon>Dorylaimia</taxon>
        <taxon>Trichinellida</taxon>
        <taxon>Trichinellidae</taxon>
        <taxon>Trichinella</taxon>
    </lineage>
</organism>
<evidence type="ECO:0000313" key="1">
    <source>
        <dbReference type="EMBL" id="KRX18330.1"/>
    </source>
</evidence>